<dbReference type="KEGG" id="kyr:CVV65_12080"/>
<dbReference type="NCBIfam" id="NF002879">
    <property type="entry name" value="PRK03333.1"/>
    <property type="match status" value="1"/>
</dbReference>
<dbReference type="PROSITE" id="PS51219">
    <property type="entry name" value="DPCK"/>
    <property type="match status" value="1"/>
</dbReference>
<keyword evidence="5 8" id="KW-0418">Kinase</keyword>
<dbReference type="GO" id="GO:0005737">
    <property type="term" value="C:cytoplasm"/>
    <property type="evidence" value="ECO:0007669"/>
    <property type="project" value="UniProtKB-SubCell"/>
</dbReference>
<evidence type="ECO:0000256" key="2">
    <source>
        <dbReference type="ARBA" id="ARBA00022490"/>
    </source>
</evidence>
<dbReference type="GO" id="GO:0015937">
    <property type="term" value="P:coenzyme A biosynthetic process"/>
    <property type="evidence" value="ECO:0007669"/>
    <property type="project" value="UniProtKB-UniRule"/>
</dbReference>
<comment type="pathway">
    <text evidence="8">Cofactor biosynthesis; coenzyme A biosynthesis; CoA from (R)-pantothenate: step 5/5.</text>
</comment>
<dbReference type="InterPro" id="IPR001977">
    <property type="entry name" value="Depp_CoAkinase"/>
</dbReference>
<comment type="similarity">
    <text evidence="1 8">Belongs to the CoaE family.</text>
</comment>
<keyword evidence="4 8" id="KW-0547">Nucleotide-binding</keyword>
<accession>A0A2K8N8F9</accession>
<dbReference type="RefSeq" id="WP_100668340.1">
    <property type="nucleotide sequence ID" value="NZ_CP024955.1"/>
</dbReference>
<comment type="function">
    <text evidence="8">Catalyzes the phosphorylation of the 3'-hydroxyl group of dephosphocoenzyme A to form coenzyme A.</text>
</comment>
<reference evidence="11" key="1">
    <citation type="submission" date="2017-11" db="EMBL/GenBank/DDBJ databases">
        <title>Complete Genome Sequence of Kyrpidia sp. Strain EA-1, a thermophilic, hydrogen-oxidizing Bacterium, isolated from the Azores.</title>
        <authorList>
            <person name="Reiner J.E."/>
            <person name="Lapp C.J."/>
            <person name="Bunk B."/>
            <person name="Gescher J."/>
        </authorList>
    </citation>
    <scope>NUCLEOTIDE SEQUENCE [LARGE SCALE GENOMIC DNA]</scope>
    <source>
        <strain evidence="11">EA-1</strain>
    </source>
</reference>
<comment type="catalytic activity">
    <reaction evidence="8">
        <text>3'-dephospho-CoA + ATP = ADP + CoA + H(+)</text>
        <dbReference type="Rhea" id="RHEA:18245"/>
        <dbReference type="ChEBI" id="CHEBI:15378"/>
        <dbReference type="ChEBI" id="CHEBI:30616"/>
        <dbReference type="ChEBI" id="CHEBI:57287"/>
        <dbReference type="ChEBI" id="CHEBI:57328"/>
        <dbReference type="ChEBI" id="CHEBI:456216"/>
        <dbReference type="EC" id="2.7.1.24"/>
    </reaction>
</comment>
<proteinExistence type="inferred from homology"/>
<keyword evidence="6 8" id="KW-0067">ATP-binding</keyword>
<dbReference type="AlphaFoldDB" id="A0A2K8N8F9"/>
<evidence type="ECO:0000256" key="6">
    <source>
        <dbReference type="ARBA" id="ARBA00022840"/>
    </source>
</evidence>
<sequence>MIAGLTGGIASGKSTVSRMFVALGARLVDADQVAREVVEPGTEGLEELTAVFGKDILQADGQLDRKKLGARVFGRPDQLAKLNAIVHPRVRARMAELTREILEGDPRAVVLWDVPLLIEGGLVERVDVCILVWVPEKVQLRRLMSRNGLSAEEAMARIRSQMPLDEKRRYADYVIDNSGDLDWTRQQVERVWQALCDRRTGA</sequence>
<dbReference type="Pfam" id="PF01121">
    <property type="entry name" value="CoaE"/>
    <property type="match status" value="1"/>
</dbReference>
<dbReference type="GO" id="GO:0005524">
    <property type="term" value="F:ATP binding"/>
    <property type="evidence" value="ECO:0007669"/>
    <property type="project" value="UniProtKB-UniRule"/>
</dbReference>
<organism evidence="10 11">
    <name type="scientific">Kyrpidia spormannii</name>
    <dbReference type="NCBI Taxonomy" id="2055160"/>
    <lineage>
        <taxon>Bacteria</taxon>
        <taxon>Bacillati</taxon>
        <taxon>Bacillota</taxon>
        <taxon>Bacilli</taxon>
        <taxon>Bacillales</taxon>
        <taxon>Alicyclobacillaceae</taxon>
        <taxon>Kyrpidia</taxon>
    </lineage>
</organism>
<dbReference type="PANTHER" id="PTHR10695">
    <property type="entry name" value="DEPHOSPHO-COA KINASE-RELATED"/>
    <property type="match status" value="1"/>
</dbReference>
<keyword evidence="7 8" id="KW-0173">Coenzyme A biosynthesis</keyword>
<evidence type="ECO:0000256" key="5">
    <source>
        <dbReference type="ARBA" id="ARBA00022777"/>
    </source>
</evidence>
<dbReference type="HAMAP" id="MF_00376">
    <property type="entry name" value="Dephospho_CoA_kinase"/>
    <property type="match status" value="1"/>
</dbReference>
<dbReference type="CDD" id="cd02022">
    <property type="entry name" value="DPCK"/>
    <property type="match status" value="1"/>
</dbReference>
<dbReference type="InterPro" id="IPR027417">
    <property type="entry name" value="P-loop_NTPase"/>
</dbReference>
<evidence type="ECO:0000256" key="9">
    <source>
        <dbReference type="NCBIfam" id="TIGR00152"/>
    </source>
</evidence>
<evidence type="ECO:0000256" key="1">
    <source>
        <dbReference type="ARBA" id="ARBA00009018"/>
    </source>
</evidence>
<name>A0A2K8N8F9_9BACL</name>
<dbReference type="NCBIfam" id="TIGR00152">
    <property type="entry name" value="dephospho-CoA kinase"/>
    <property type="match status" value="1"/>
</dbReference>
<evidence type="ECO:0000256" key="8">
    <source>
        <dbReference type="HAMAP-Rule" id="MF_00376"/>
    </source>
</evidence>
<dbReference type="OrthoDB" id="9812943at2"/>
<comment type="subcellular location">
    <subcellularLocation>
        <location evidence="8">Cytoplasm</location>
    </subcellularLocation>
</comment>
<evidence type="ECO:0000256" key="7">
    <source>
        <dbReference type="ARBA" id="ARBA00022993"/>
    </source>
</evidence>
<keyword evidence="2 8" id="KW-0963">Cytoplasm</keyword>
<dbReference type="Gene3D" id="3.40.50.300">
    <property type="entry name" value="P-loop containing nucleotide triphosphate hydrolases"/>
    <property type="match status" value="1"/>
</dbReference>
<keyword evidence="3 8" id="KW-0808">Transferase</keyword>
<evidence type="ECO:0000313" key="11">
    <source>
        <dbReference type="Proteomes" id="UP000231932"/>
    </source>
</evidence>
<dbReference type="EC" id="2.7.1.24" evidence="8 9"/>
<evidence type="ECO:0000256" key="4">
    <source>
        <dbReference type="ARBA" id="ARBA00022741"/>
    </source>
</evidence>
<evidence type="ECO:0000313" key="10">
    <source>
        <dbReference type="EMBL" id="ATY85573.1"/>
    </source>
</evidence>
<dbReference type="FunFam" id="3.40.50.300:FF:000991">
    <property type="entry name" value="Dephospho-CoA kinase"/>
    <property type="match status" value="1"/>
</dbReference>
<dbReference type="UniPathway" id="UPA00241">
    <property type="reaction ID" value="UER00356"/>
</dbReference>
<dbReference type="PANTHER" id="PTHR10695:SF46">
    <property type="entry name" value="BIFUNCTIONAL COENZYME A SYNTHASE-RELATED"/>
    <property type="match status" value="1"/>
</dbReference>
<feature type="binding site" evidence="8">
    <location>
        <begin position="10"/>
        <end position="15"/>
    </location>
    <ligand>
        <name>ATP</name>
        <dbReference type="ChEBI" id="CHEBI:30616"/>
    </ligand>
</feature>
<dbReference type="SUPFAM" id="SSF52540">
    <property type="entry name" value="P-loop containing nucleoside triphosphate hydrolases"/>
    <property type="match status" value="1"/>
</dbReference>
<dbReference type="Proteomes" id="UP000231932">
    <property type="component" value="Chromosome"/>
</dbReference>
<keyword evidence="11" id="KW-1185">Reference proteome</keyword>
<protein>
    <recommendedName>
        <fullName evidence="8 9">Dephospho-CoA kinase</fullName>
        <ecNumber evidence="8 9">2.7.1.24</ecNumber>
    </recommendedName>
    <alternativeName>
        <fullName evidence="8">Dephosphocoenzyme A kinase</fullName>
    </alternativeName>
</protein>
<dbReference type="EMBL" id="CP024955">
    <property type="protein sequence ID" value="ATY85573.1"/>
    <property type="molecule type" value="Genomic_DNA"/>
</dbReference>
<evidence type="ECO:0000256" key="3">
    <source>
        <dbReference type="ARBA" id="ARBA00022679"/>
    </source>
</evidence>
<dbReference type="GO" id="GO:0004140">
    <property type="term" value="F:dephospho-CoA kinase activity"/>
    <property type="evidence" value="ECO:0007669"/>
    <property type="project" value="UniProtKB-UniRule"/>
</dbReference>
<gene>
    <name evidence="8" type="primary">coaE</name>
    <name evidence="10" type="ORF">CVV65_12080</name>
</gene>